<feature type="transmembrane region" description="Helical" evidence="2">
    <location>
        <begin position="52"/>
        <end position="72"/>
    </location>
</feature>
<protein>
    <submittedName>
        <fullName evidence="4">Putative peptidoglycan binding domain-containing protein</fullName>
    </submittedName>
</protein>
<keyword evidence="2" id="KW-1133">Transmembrane helix</keyword>
<dbReference type="OrthoDB" id="8018686at2"/>
<name>A0A212QPE8_RHOAC</name>
<dbReference type="InterPro" id="IPR036366">
    <property type="entry name" value="PGBDSf"/>
</dbReference>
<dbReference type="AlphaFoldDB" id="A0A212QPE8"/>
<accession>A0A212QPE8</accession>
<gene>
    <name evidence="4" type="ORF">SAMN06265338_1011029</name>
</gene>
<proteinExistence type="predicted"/>
<dbReference type="Pfam" id="PF01471">
    <property type="entry name" value="PG_binding_1"/>
    <property type="match status" value="1"/>
</dbReference>
<keyword evidence="5" id="KW-1185">Reference proteome</keyword>
<evidence type="ECO:0000256" key="2">
    <source>
        <dbReference type="SAM" id="Phobius"/>
    </source>
</evidence>
<evidence type="ECO:0000256" key="1">
    <source>
        <dbReference type="SAM" id="MobiDB-lite"/>
    </source>
</evidence>
<dbReference type="InterPro" id="IPR036365">
    <property type="entry name" value="PGBD-like_sf"/>
</dbReference>
<evidence type="ECO:0000259" key="3">
    <source>
        <dbReference type="Pfam" id="PF01471"/>
    </source>
</evidence>
<organism evidence="4 5">
    <name type="scientific">Rhodoblastus acidophilus</name>
    <name type="common">Rhodopseudomonas acidophila</name>
    <dbReference type="NCBI Taxonomy" id="1074"/>
    <lineage>
        <taxon>Bacteria</taxon>
        <taxon>Pseudomonadati</taxon>
        <taxon>Pseudomonadota</taxon>
        <taxon>Alphaproteobacteria</taxon>
        <taxon>Hyphomicrobiales</taxon>
        <taxon>Rhodoblastaceae</taxon>
        <taxon>Rhodoblastus</taxon>
    </lineage>
</organism>
<keyword evidence="2" id="KW-0472">Membrane</keyword>
<dbReference type="SUPFAM" id="SSF47090">
    <property type="entry name" value="PGBD-like"/>
    <property type="match status" value="1"/>
</dbReference>
<evidence type="ECO:0000313" key="4">
    <source>
        <dbReference type="EMBL" id="SNB61305.1"/>
    </source>
</evidence>
<dbReference type="RefSeq" id="WP_088519423.1">
    <property type="nucleotide sequence ID" value="NZ_FYDG01000001.1"/>
</dbReference>
<dbReference type="InterPro" id="IPR002477">
    <property type="entry name" value="Peptidoglycan-bd-like"/>
</dbReference>
<feature type="domain" description="Peptidoglycan binding-like" evidence="3">
    <location>
        <begin position="201"/>
        <end position="250"/>
    </location>
</feature>
<dbReference type="Gene3D" id="1.10.101.10">
    <property type="entry name" value="PGBD-like superfamily/PGBD"/>
    <property type="match status" value="1"/>
</dbReference>
<reference evidence="5" key="1">
    <citation type="submission" date="2017-06" db="EMBL/GenBank/DDBJ databases">
        <authorList>
            <person name="Varghese N."/>
            <person name="Submissions S."/>
        </authorList>
    </citation>
    <scope>NUCLEOTIDE SEQUENCE [LARGE SCALE GENOMIC DNA]</scope>
    <source>
        <strain evidence="5">DSM 137</strain>
    </source>
</reference>
<dbReference type="Proteomes" id="UP000198418">
    <property type="component" value="Unassembled WGS sequence"/>
</dbReference>
<dbReference type="EMBL" id="FYDG01000001">
    <property type="protein sequence ID" value="SNB61305.1"/>
    <property type="molecule type" value="Genomic_DNA"/>
</dbReference>
<keyword evidence="2" id="KW-0812">Transmembrane</keyword>
<sequence length="263" mass="26692">MREIAAASDFDFVASEPAPTPKRTRAAGRSRAQSPSASPQWLSRIWVWRTPVFGGVAFVALLATIAVNAMFLQHGRHPAPLMGSVLHIETPKAEPAPVVRAEPAAPVPSALDEALTPAPLASPVAPAKAAKTAAPAPVAPAKAVMAPKPVAPVKAVATAKLGASGNATAVAKAPAAPKPAAKSGDAIGALMDKSAAPAADNKVSSAQKALNKLGAHVSANGKFDDATRKAVQKFQRDNGLPATGELTPALRHYLALQAGLPVD</sequence>
<feature type="region of interest" description="Disordered" evidence="1">
    <location>
        <begin position="14"/>
        <end position="36"/>
    </location>
</feature>
<evidence type="ECO:0000313" key="5">
    <source>
        <dbReference type="Proteomes" id="UP000198418"/>
    </source>
</evidence>